<dbReference type="InterPro" id="IPR038404">
    <property type="entry name" value="TRAP_DctP_sf"/>
</dbReference>
<proteinExistence type="inferred from homology"/>
<gene>
    <name evidence="5" type="ORF">C6570_07230</name>
</gene>
<keyword evidence="3 4" id="KW-0732">Signal</keyword>
<dbReference type="NCBIfam" id="TIGR00787">
    <property type="entry name" value="dctP"/>
    <property type="match status" value="1"/>
</dbReference>
<keyword evidence="2" id="KW-0813">Transport</keyword>
<keyword evidence="6" id="KW-1185">Reference proteome</keyword>
<dbReference type="InterPro" id="IPR004682">
    <property type="entry name" value="TRAP_DctP"/>
</dbReference>
<dbReference type="GO" id="GO:0055085">
    <property type="term" value="P:transmembrane transport"/>
    <property type="evidence" value="ECO:0007669"/>
    <property type="project" value="InterPro"/>
</dbReference>
<evidence type="ECO:0000313" key="5">
    <source>
        <dbReference type="EMBL" id="AVO34064.1"/>
    </source>
</evidence>
<dbReference type="Gene3D" id="3.40.190.170">
    <property type="entry name" value="Bacterial extracellular solute-binding protein, family 7"/>
    <property type="match status" value="1"/>
</dbReference>
<accession>A0A2S0MDU0</accession>
<feature type="signal peptide" evidence="4">
    <location>
        <begin position="1"/>
        <end position="26"/>
    </location>
</feature>
<feature type="chain" id="PRO_5015782980" evidence="4">
    <location>
        <begin position="27"/>
        <end position="346"/>
    </location>
</feature>
<dbReference type="KEGG" id="otk:C6570_07230"/>
<dbReference type="GO" id="GO:0030288">
    <property type="term" value="C:outer membrane-bounded periplasmic space"/>
    <property type="evidence" value="ECO:0007669"/>
    <property type="project" value="InterPro"/>
</dbReference>
<dbReference type="PANTHER" id="PTHR33376:SF7">
    <property type="entry name" value="C4-DICARBOXYLATE-BINDING PROTEIN DCTB"/>
    <property type="match status" value="1"/>
</dbReference>
<evidence type="ECO:0000256" key="4">
    <source>
        <dbReference type="SAM" id="SignalP"/>
    </source>
</evidence>
<dbReference type="AlphaFoldDB" id="A0A2S0MDU0"/>
<comment type="similarity">
    <text evidence="1">Belongs to the bacterial solute-binding protein 7 family.</text>
</comment>
<sequence length="346" mass="37242">MKLTIQGALLAAAAAASWAAATPALAQAPYKPEYRLSTNVNNAFPLGRGAETWAKLVSERTQGRITVKWYPGSSLVGGETTREFTALRQGTLDFNVASVINWAPHVKELNLFLLPFLVPDEKAFDALTKGEVGKDLFALIAKRGVVPLAWGENGAREISNSKHEIRKPEDLKGLKFRVVGSPIFNDIYTTLGANPTQMTFADAQPALQSGAVDGQENPLALFVGAKMTSLNQKFLTKWNYVNDPLVFAVSQKAWDSWTPADREIVRQAAIEAAKAEIADTRKGTSPGDDELIKQATAAGTKVTVLTPAEQQAFATATKPVIDKWTPQIGADLVKKAQAAVAATRGK</sequence>
<dbReference type="Proteomes" id="UP000239709">
    <property type="component" value="Chromosome"/>
</dbReference>
<dbReference type="PIRSF" id="PIRSF006470">
    <property type="entry name" value="DctB"/>
    <property type="match status" value="1"/>
</dbReference>
<organism evidence="5 6">
    <name type="scientific">Ottowia oryzae</name>
    <dbReference type="NCBI Taxonomy" id="2109914"/>
    <lineage>
        <taxon>Bacteria</taxon>
        <taxon>Pseudomonadati</taxon>
        <taxon>Pseudomonadota</taxon>
        <taxon>Betaproteobacteria</taxon>
        <taxon>Burkholderiales</taxon>
        <taxon>Comamonadaceae</taxon>
        <taxon>Ottowia</taxon>
    </lineage>
</organism>
<dbReference type="NCBIfam" id="NF037995">
    <property type="entry name" value="TRAP_S1"/>
    <property type="match status" value="1"/>
</dbReference>
<dbReference type="Pfam" id="PF03480">
    <property type="entry name" value="DctP"/>
    <property type="match status" value="1"/>
</dbReference>
<dbReference type="EMBL" id="CP027666">
    <property type="protein sequence ID" value="AVO34064.1"/>
    <property type="molecule type" value="Genomic_DNA"/>
</dbReference>
<dbReference type="InterPro" id="IPR018389">
    <property type="entry name" value="DctP_fam"/>
</dbReference>
<dbReference type="PANTHER" id="PTHR33376">
    <property type="match status" value="1"/>
</dbReference>
<evidence type="ECO:0000256" key="3">
    <source>
        <dbReference type="ARBA" id="ARBA00022729"/>
    </source>
</evidence>
<evidence type="ECO:0000256" key="2">
    <source>
        <dbReference type="ARBA" id="ARBA00022448"/>
    </source>
</evidence>
<name>A0A2S0MDU0_9BURK</name>
<dbReference type="OrthoDB" id="9794826at2"/>
<evidence type="ECO:0000256" key="1">
    <source>
        <dbReference type="ARBA" id="ARBA00009023"/>
    </source>
</evidence>
<reference evidence="5 6" key="1">
    <citation type="submission" date="2018-03" db="EMBL/GenBank/DDBJ databases">
        <title>Genome sequencing of Ottowia sp.</title>
        <authorList>
            <person name="Kim S.-J."/>
            <person name="Heo J."/>
            <person name="Kwon S.-W."/>
        </authorList>
    </citation>
    <scope>NUCLEOTIDE SEQUENCE [LARGE SCALE GENOMIC DNA]</scope>
    <source>
        <strain evidence="5 6">KADR8-3</strain>
    </source>
</reference>
<evidence type="ECO:0000313" key="6">
    <source>
        <dbReference type="Proteomes" id="UP000239709"/>
    </source>
</evidence>
<protein>
    <submittedName>
        <fullName evidence="5">C4-dicarboxylate ABC transporter</fullName>
    </submittedName>
</protein>
<dbReference type="RefSeq" id="WP_106702619.1">
    <property type="nucleotide sequence ID" value="NZ_CP027666.1"/>
</dbReference>